<dbReference type="PANTHER" id="PTHR13847:SF281">
    <property type="entry name" value="FAD DEPENDENT OXIDOREDUCTASE DOMAIN-CONTAINING PROTEIN"/>
    <property type="match status" value="1"/>
</dbReference>
<name>A0A853G5D4_9BURK</name>
<protein>
    <submittedName>
        <fullName evidence="3">FAD-binding oxidoreductase</fullName>
    </submittedName>
</protein>
<dbReference type="AlphaFoldDB" id="A0A853G5D4"/>
<accession>A0A853G5D4</accession>
<dbReference type="SUPFAM" id="SSF51905">
    <property type="entry name" value="FAD/NAD(P)-binding domain"/>
    <property type="match status" value="1"/>
</dbReference>
<evidence type="ECO:0000259" key="2">
    <source>
        <dbReference type="Pfam" id="PF01266"/>
    </source>
</evidence>
<dbReference type="RefSeq" id="WP_180155105.1">
    <property type="nucleotide sequence ID" value="NZ_JACCEM010000005.1"/>
</dbReference>
<evidence type="ECO:0000256" key="1">
    <source>
        <dbReference type="ARBA" id="ARBA00023002"/>
    </source>
</evidence>
<proteinExistence type="predicted"/>
<sequence>MASNQLLAGERPEFPDSLWASITPPLPPLPSLEGAQEFDVAIVGGGFTGLMAALTLRAAGRRVAVLDAVEPGWGASGRNNGQVIPGFKWDPDVLRARYGPEAGRRLALWGAAAPDLVFETIAAHGIECSPVRNGWIQPAYTDVAAERIEERCRLWAELGAPVAMLPRDEIASLLGTPIFQAAWIDRRGGCINPLAYARGLARAAQSQGVGLYARTPVESMRKEDGRWVLACANGATAAAPQVIVATAAYANDIVGGLRTSMVPVRTAQVATAPLPQPYLDAILPQRHCASDTRRLLTSFRISPDHRLVMGGAGATAGLSHDFIVRKLHKAAARMFGHLGPLAWEYAWSGYFAVTKDHMPHIHETGGDLICALGCNGRGIAVSTAMGKLLGERLLGLPTEDMPLRPTPIRPFAFHAFRHLGVAVATQYNGLLDYVDKARSR</sequence>
<dbReference type="GO" id="GO:0016491">
    <property type="term" value="F:oxidoreductase activity"/>
    <property type="evidence" value="ECO:0007669"/>
    <property type="project" value="UniProtKB-KW"/>
</dbReference>
<dbReference type="Gene3D" id="3.30.9.10">
    <property type="entry name" value="D-Amino Acid Oxidase, subunit A, domain 2"/>
    <property type="match status" value="1"/>
</dbReference>
<keyword evidence="4" id="KW-1185">Reference proteome</keyword>
<reference evidence="3 4" key="1">
    <citation type="submission" date="2020-07" db="EMBL/GenBank/DDBJ databases">
        <title>Taxonomic revisions and descriptions of new bacterial species based on genomic comparisons in the high-G+C-content subgroup of the family Alcaligenaceae.</title>
        <authorList>
            <person name="Szabo A."/>
            <person name="Felfoldi T."/>
        </authorList>
    </citation>
    <scope>NUCLEOTIDE SEQUENCE [LARGE SCALE GENOMIC DNA]</scope>
    <source>
        <strain evidence="3 4">LMG 24012</strain>
    </source>
</reference>
<dbReference type="PANTHER" id="PTHR13847">
    <property type="entry name" value="SARCOSINE DEHYDROGENASE-RELATED"/>
    <property type="match status" value="1"/>
</dbReference>
<dbReference type="EMBL" id="JACCEM010000005">
    <property type="protein sequence ID" value="NYT49796.1"/>
    <property type="molecule type" value="Genomic_DNA"/>
</dbReference>
<gene>
    <name evidence="3" type="ORF">H0A72_10805</name>
</gene>
<keyword evidence="1" id="KW-0560">Oxidoreductase</keyword>
<dbReference type="Pfam" id="PF01266">
    <property type="entry name" value="DAO"/>
    <property type="match status" value="1"/>
</dbReference>
<evidence type="ECO:0000313" key="3">
    <source>
        <dbReference type="EMBL" id="NYT49796.1"/>
    </source>
</evidence>
<feature type="domain" description="FAD dependent oxidoreductase" evidence="2">
    <location>
        <begin position="39"/>
        <end position="392"/>
    </location>
</feature>
<evidence type="ECO:0000313" key="4">
    <source>
        <dbReference type="Proteomes" id="UP000559809"/>
    </source>
</evidence>
<dbReference type="Gene3D" id="3.50.50.60">
    <property type="entry name" value="FAD/NAD(P)-binding domain"/>
    <property type="match status" value="1"/>
</dbReference>
<dbReference type="InterPro" id="IPR036188">
    <property type="entry name" value="FAD/NAD-bd_sf"/>
</dbReference>
<organism evidence="3 4">
    <name type="scientific">Parapusillimonas granuli</name>
    <dbReference type="NCBI Taxonomy" id="380911"/>
    <lineage>
        <taxon>Bacteria</taxon>
        <taxon>Pseudomonadati</taxon>
        <taxon>Pseudomonadota</taxon>
        <taxon>Betaproteobacteria</taxon>
        <taxon>Burkholderiales</taxon>
        <taxon>Alcaligenaceae</taxon>
        <taxon>Parapusillimonas</taxon>
    </lineage>
</organism>
<dbReference type="InterPro" id="IPR006076">
    <property type="entry name" value="FAD-dep_OxRdtase"/>
</dbReference>
<dbReference type="GO" id="GO:0005737">
    <property type="term" value="C:cytoplasm"/>
    <property type="evidence" value="ECO:0007669"/>
    <property type="project" value="TreeGrafter"/>
</dbReference>
<dbReference type="Proteomes" id="UP000559809">
    <property type="component" value="Unassembled WGS sequence"/>
</dbReference>
<comment type="caution">
    <text evidence="3">The sequence shown here is derived from an EMBL/GenBank/DDBJ whole genome shotgun (WGS) entry which is preliminary data.</text>
</comment>
<dbReference type="PRINTS" id="PR00420">
    <property type="entry name" value="RNGMNOXGNASE"/>
</dbReference>